<dbReference type="AlphaFoldDB" id="A0A0C9ZSW0"/>
<evidence type="ECO:0000313" key="2">
    <source>
        <dbReference type="EMBL" id="KIK25347.1"/>
    </source>
</evidence>
<feature type="region of interest" description="Disordered" evidence="1">
    <location>
        <begin position="211"/>
        <end position="232"/>
    </location>
</feature>
<reference evidence="3" key="2">
    <citation type="submission" date="2015-01" db="EMBL/GenBank/DDBJ databases">
        <title>Evolutionary Origins and Diversification of the Mycorrhizal Mutualists.</title>
        <authorList>
            <consortium name="DOE Joint Genome Institute"/>
            <consortium name="Mycorrhizal Genomics Consortium"/>
            <person name="Kohler A."/>
            <person name="Kuo A."/>
            <person name="Nagy L.G."/>
            <person name="Floudas D."/>
            <person name="Copeland A."/>
            <person name="Barry K.W."/>
            <person name="Cichocki N."/>
            <person name="Veneault-Fourrey C."/>
            <person name="LaButti K."/>
            <person name="Lindquist E.A."/>
            <person name="Lipzen A."/>
            <person name="Lundell T."/>
            <person name="Morin E."/>
            <person name="Murat C."/>
            <person name="Riley R."/>
            <person name="Ohm R."/>
            <person name="Sun H."/>
            <person name="Tunlid A."/>
            <person name="Henrissat B."/>
            <person name="Grigoriev I.V."/>
            <person name="Hibbett D.S."/>
            <person name="Martin F."/>
        </authorList>
    </citation>
    <scope>NUCLEOTIDE SEQUENCE [LARGE SCALE GENOMIC DNA]</scope>
    <source>
        <strain evidence="3">441</strain>
    </source>
</reference>
<sequence length="232" mass="26609">MSSQNHILGRHRHRHRPSRLLQLRRHRIPYILHPHTIYGPQWDCEPGGGKAISWRDAQPVEQVLYNVRGYLDEFSKAIAIDVCMLLGEVGELHEECRAIQHEVGSLMMVRAEYSPGGEFHGDRQMMGGSPTPDAPPWPHDYRRTPSGGGPPPPTIVERDEGRFSEITPHVPAPPMPEHGMLRPEDAQLIDVLREQRERLNDTERELAQIVHEAHDAEGRRNHEFRLNDEARQ</sequence>
<evidence type="ECO:0000313" key="3">
    <source>
        <dbReference type="Proteomes" id="UP000054018"/>
    </source>
</evidence>
<accession>A0A0C9ZSW0</accession>
<name>A0A0C9ZSW0_9AGAM</name>
<keyword evidence="3" id="KW-1185">Reference proteome</keyword>
<dbReference type="EMBL" id="KN833709">
    <property type="protein sequence ID" value="KIK25347.1"/>
    <property type="molecule type" value="Genomic_DNA"/>
</dbReference>
<proteinExistence type="predicted"/>
<dbReference type="OrthoDB" id="2507336at2759"/>
<protein>
    <submittedName>
        <fullName evidence="2">Uncharacterized protein</fullName>
    </submittedName>
</protein>
<dbReference type="STRING" id="765257.A0A0C9ZSW0"/>
<dbReference type="Proteomes" id="UP000054018">
    <property type="component" value="Unassembled WGS sequence"/>
</dbReference>
<reference evidence="2 3" key="1">
    <citation type="submission" date="2014-04" db="EMBL/GenBank/DDBJ databases">
        <authorList>
            <consortium name="DOE Joint Genome Institute"/>
            <person name="Kuo A."/>
            <person name="Kohler A."/>
            <person name="Costa M.D."/>
            <person name="Nagy L.G."/>
            <person name="Floudas D."/>
            <person name="Copeland A."/>
            <person name="Barry K.W."/>
            <person name="Cichocki N."/>
            <person name="Veneault-Fourrey C."/>
            <person name="LaButti K."/>
            <person name="Lindquist E.A."/>
            <person name="Lipzen A."/>
            <person name="Lundell T."/>
            <person name="Morin E."/>
            <person name="Murat C."/>
            <person name="Sun H."/>
            <person name="Tunlid A."/>
            <person name="Henrissat B."/>
            <person name="Grigoriev I.V."/>
            <person name="Hibbett D.S."/>
            <person name="Martin F."/>
            <person name="Nordberg H.P."/>
            <person name="Cantor M.N."/>
            <person name="Hua S.X."/>
        </authorList>
    </citation>
    <scope>NUCLEOTIDE SEQUENCE [LARGE SCALE GENOMIC DNA]</scope>
    <source>
        <strain evidence="2 3">441</strain>
    </source>
</reference>
<evidence type="ECO:0000256" key="1">
    <source>
        <dbReference type="SAM" id="MobiDB-lite"/>
    </source>
</evidence>
<gene>
    <name evidence="2" type="ORF">PISMIDRAFT_349791</name>
</gene>
<organism evidence="2 3">
    <name type="scientific">Pisolithus microcarpus 441</name>
    <dbReference type="NCBI Taxonomy" id="765257"/>
    <lineage>
        <taxon>Eukaryota</taxon>
        <taxon>Fungi</taxon>
        <taxon>Dikarya</taxon>
        <taxon>Basidiomycota</taxon>
        <taxon>Agaricomycotina</taxon>
        <taxon>Agaricomycetes</taxon>
        <taxon>Agaricomycetidae</taxon>
        <taxon>Boletales</taxon>
        <taxon>Sclerodermatineae</taxon>
        <taxon>Pisolithaceae</taxon>
        <taxon>Pisolithus</taxon>
    </lineage>
</organism>
<dbReference type="HOGENOM" id="CLU_1195287_0_0_1"/>